<dbReference type="Pfam" id="PF24065">
    <property type="entry name" value="REV3_N"/>
    <property type="match status" value="1"/>
</dbReference>
<dbReference type="GO" id="GO:0000724">
    <property type="term" value="P:double-strand break repair via homologous recombination"/>
    <property type="evidence" value="ECO:0007669"/>
    <property type="project" value="TreeGrafter"/>
</dbReference>
<dbReference type="EMBL" id="LR862151">
    <property type="protein sequence ID" value="CAD1833364.1"/>
    <property type="molecule type" value="Genomic_DNA"/>
</dbReference>
<keyword evidence="9" id="KW-0235">DNA replication</keyword>
<dbReference type="InterPro" id="IPR006133">
    <property type="entry name" value="DNA-dir_DNA_pol_B_exonuc"/>
</dbReference>
<evidence type="ECO:0000256" key="1">
    <source>
        <dbReference type="ARBA" id="ARBA00001966"/>
    </source>
</evidence>
<evidence type="ECO:0000313" key="28">
    <source>
        <dbReference type="EMBL" id="CAD1833364.1"/>
    </source>
</evidence>
<evidence type="ECO:0000256" key="14">
    <source>
        <dbReference type="ARBA" id="ARBA00022932"/>
    </source>
</evidence>
<evidence type="ECO:0000259" key="26">
    <source>
        <dbReference type="Pfam" id="PF24055"/>
    </source>
</evidence>
<dbReference type="InterPro" id="IPR042087">
    <property type="entry name" value="DNA_pol_B_thumb"/>
</dbReference>
<evidence type="ECO:0000256" key="10">
    <source>
        <dbReference type="ARBA" id="ARBA00022723"/>
    </source>
</evidence>
<evidence type="ECO:0000256" key="13">
    <source>
        <dbReference type="ARBA" id="ARBA00022833"/>
    </source>
</evidence>
<evidence type="ECO:0000256" key="18">
    <source>
        <dbReference type="ARBA" id="ARBA00023204"/>
    </source>
</evidence>
<dbReference type="FunFam" id="1.10.132.60:FF:000007">
    <property type="entry name" value="DNA polymerase"/>
    <property type="match status" value="1"/>
</dbReference>
<evidence type="ECO:0000256" key="9">
    <source>
        <dbReference type="ARBA" id="ARBA00022705"/>
    </source>
</evidence>
<dbReference type="InterPro" id="IPR006134">
    <property type="entry name" value="DNA-dir_DNA_pol_B_multi_dom"/>
</dbReference>
<dbReference type="GO" id="GO:0000166">
    <property type="term" value="F:nucleotide binding"/>
    <property type="evidence" value="ECO:0007669"/>
    <property type="project" value="InterPro"/>
</dbReference>
<dbReference type="Gene3D" id="1.10.132.60">
    <property type="entry name" value="DNA polymerase family B, C-terminal domain"/>
    <property type="match status" value="1"/>
</dbReference>
<dbReference type="GO" id="GO:0003887">
    <property type="term" value="F:DNA-directed DNA polymerase activity"/>
    <property type="evidence" value="ECO:0007669"/>
    <property type="project" value="UniProtKB-KW"/>
</dbReference>
<dbReference type="SUPFAM" id="SSF53098">
    <property type="entry name" value="Ribonuclease H-like"/>
    <property type="match status" value="1"/>
</dbReference>
<dbReference type="InterPro" id="IPR025687">
    <property type="entry name" value="Znf-C4pol"/>
</dbReference>
<dbReference type="Pfam" id="PF14260">
    <property type="entry name" value="zf-C4pol"/>
    <property type="match status" value="1"/>
</dbReference>
<dbReference type="FunFam" id="3.30.342.10:FF:000014">
    <property type="entry name" value="DNA polymerase"/>
    <property type="match status" value="1"/>
</dbReference>
<comment type="catalytic activity">
    <reaction evidence="20">
        <text>DNA(n) + a 2'-deoxyribonucleoside 5'-triphosphate = DNA(n+1) + diphosphate</text>
        <dbReference type="Rhea" id="RHEA:22508"/>
        <dbReference type="Rhea" id="RHEA-COMP:17339"/>
        <dbReference type="Rhea" id="RHEA-COMP:17340"/>
        <dbReference type="ChEBI" id="CHEBI:33019"/>
        <dbReference type="ChEBI" id="CHEBI:61560"/>
        <dbReference type="ChEBI" id="CHEBI:173112"/>
        <dbReference type="EC" id="2.7.7.7"/>
    </reaction>
</comment>
<dbReference type="InterPro" id="IPR017964">
    <property type="entry name" value="DNA-dir_DNA_pol_B_CS"/>
</dbReference>
<protein>
    <recommendedName>
        <fullName evidence="5">DNA polymerase zeta catalytic subunit</fullName>
        <ecNumber evidence="4">2.7.7.7</ecNumber>
    </recommendedName>
</protein>
<keyword evidence="12" id="KW-0863">Zinc-finger</keyword>
<dbReference type="PROSITE" id="PS00116">
    <property type="entry name" value="DNA_POLYMERASE_B"/>
    <property type="match status" value="1"/>
</dbReference>
<gene>
    <name evidence="28" type="ORF">CB5_LOCUS16575</name>
</gene>
<feature type="region of interest" description="Disordered" evidence="22">
    <location>
        <begin position="913"/>
        <end position="936"/>
    </location>
</feature>
<dbReference type="InterPro" id="IPR012337">
    <property type="entry name" value="RNaseH-like_sf"/>
</dbReference>
<dbReference type="InterPro" id="IPR056435">
    <property type="entry name" value="DPOD/Z_N"/>
</dbReference>
<evidence type="ECO:0000259" key="23">
    <source>
        <dbReference type="Pfam" id="PF00136"/>
    </source>
</evidence>
<dbReference type="PANTHER" id="PTHR45812">
    <property type="entry name" value="DNA POLYMERASE ZETA CATALYTIC SUBUNIT"/>
    <property type="match status" value="1"/>
</dbReference>
<dbReference type="FunFam" id="1.10.287.690:FF:000002">
    <property type="entry name" value="DNA polymerase zeta"/>
    <property type="match status" value="1"/>
</dbReference>
<keyword evidence="11" id="KW-0227">DNA damage</keyword>
<dbReference type="InterPro" id="IPR006172">
    <property type="entry name" value="DNA-dir_DNA_pol_B"/>
</dbReference>
<feature type="domain" description="DNA-directed DNA polymerase family B multifunctional" evidence="23">
    <location>
        <begin position="1312"/>
        <end position="1759"/>
    </location>
</feature>
<keyword evidence="16" id="KW-0411">Iron-sulfur</keyword>
<dbReference type="EC" id="2.7.7.7" evidence="4"/>
<dbReference type="Gene3D" id="3.30.342.10">
    <property type="entry name" value="DNA Polymerase, chain B, domain 1"/>
    <property type="match status" value="1"/>
</dbReference>
<reference evidence="28" key="1">
    <citation type="submission" date="2020-07" db="EMBL/GenBank/DDBJ databases">
        <authorList>
            <person name="Lin J."/>
        </authorList>
    </citation>
    <scope>NUCLEOTIDE SEQUENCE</scope>
</reference>
<feature type="region of interest" description="Disordered" evidence="22">
    <location>
        <begin position="534"/>
        <end position="642"/>
    </location>
</feature>
<keyword evidence="10" id="KW-0479">Metal-binding</keyword>
<dbReference type="GO" id="GO:0006260">
    <property type="term" value="P:DNA replication"/>
    <property type="evidence" value="ECO:0007669"/>
    <property type="project" value="UniProtKB-KW"/>
</dbReference>
<dbReference type="GO" id="GO:0005634">
    <property type="term" value="C:nucleus"/>
    <property type="evidence" value="ECO:0007669"/>
    <property type="project" value="UniProtKB-SubCell"/>
</dbReference>
<dbReference type="Gene3D" id="1.10.287.690">
    <property type="entry name" value="Helix hairpin bin"/>
    <property type="match status" value="1"/>
</dbReference>
<feature type="region of interest" description="Disordered" evidence="22">
    <location>
        <begin position="395"/>
        <end position="432"/>
    </location>
</feature>
<dbReference type="Gene3D" id="3.30.420.10">
    <property type="entry name" value="Ribonuclease H-like superfamily/Ribonuclease H"/>
    <property type="match status" value="1"/>
</dbReference>
<feature type="region of interest" description="Disordered" evidence="22">
    <location>
        <begin position="951"/>
        <end position="970"/>
    </location>
</feature>
<evidence type="ECO:0000256" key="5">
    <source>
        <dbReference type="ARBA" id="ARBA00021589"/>
    </source>
</evidence>
<name>A0A6V7PR57_ANACO</name>
<evidence type="ECO:0000256" key="6">
    <source>
        <dbReference type="ARBA" id="ARBA00022485"/>
    </source>
</evidence>
<evidence type="ECO:0000256" key="20">
    <source>
        <dbReference type="ARBA" id="ARBA00049244"/>
    </source>
</evidence>
<sequence>MASPAPPTAVFSVRVVSLDYYMAPPIPDLDLCYSPFHGGGKVQEVPVIRIYGSTPAGQKTCLHVHRALPYLYIPCPNELLQNLGEGNLGINALLIAVEKALKDRSASKKHHVHGCTLVRAKKLYGYHSTEELFVKIYLYYPHEVGRLATLLLGGAVLNRIIQPYESHIPYLLHFLVDYNLYGMSHIHVSNVKFRPPLPDSFKSQISCCTAQSIELEEKPTSVSSILQADSDSDAVGKQAIWISSTIPSTLIWKDLADGLDARETTKVGLVKRQSTSMLEADSSVDDILNEKCKIYTSLSQTTSDVKMVQSLIPIWEEFERSGMQEAVKLPDLGKPQPRDVSRSFLCGIGYESALAELFSKEETSFQNVSLVEKAEKLENHIKALTKIAGADKLREHGSASNIHDGTLQFTEERKEDTLSATSSSQENNQTIPSKTTIEMASTSHQASSSQILEAQNLKGMDTDMLALLSWLASSQAAEDLNSDDELTSEAILSPLFPIKSYKVALETAHLDYENASQQECQDILDTIEGAIRSEVRKEDSASSGDTIPQVDGSSDENNRAHQGGDRNNEKSPFYQVGTCKSSKQASKRGRDKLPWGPLPLYFRKKQHGDMKPDAVESSPSKSNTSSVSEGERSCSASVETASIEPSGGAIGKALTACSVRDLMRRKRCFQPDQYESESSRVNIVGNVKMTDMVGLSSMKVDFISDVDSRVLHVEERAASSAACNEDVCLSHTFCREETNLHNDVTCTSNRPADLPLAGNCGTKFCNVMGASSANGDYMASTSCPGKNASVPCIQMTFTRKPPTRDQVGTSFDDSLGTLGCGDDPARQGLSDLLPFHNNSIENSKHYKSKQNEESYSFQESALGVPTHFQNDGSALYMLTHAFLPPTSDSIDQWLREEAVKACSDDGCGMSDRSISFSARDPSSKLSDGLGSSREGFDSPFGKKVSCFSQDSLGQSRGNASPKFKTSVHLEPDLPKSSDGNCIDQFEDCCVGIDATTSESKLAGVQMKQNTLVDSWHDLSLISGPDEKSKLTPLSQIGFCDPASVGGGQQLTIMSIEVLADCRGDLRPNPQFDAINVISLAVEEDTRSGIEVYVLMRGNGDEFCRNVDGVSGCNAIIFSEEKHLLDHLVDTISSIDPDILMGWEIQGGSLGFLAERAAHLGVSLLKRISRTPTSEIKDNAKHSADAEVCNHLPEASLTDAVLEGLYEDDWGRAHASGIHVGGRIVLNLWRLMRAEVKLNMYNVETVAEEVLRRKIPSISCKILNQWFLSGPGRARFRSIQYVTERAILNLQIMNQLDMINRTSELARVFGIDFFSVLSRGSQFRVESMLLRLAHTQNYVAISPGSQQVASQPAMECLPLVMEPESAFYTDPVVVLDFQSLYPSMIIAYNLCFSTCLGKVVPSMSNVLGVSSYSPDPCVLLDLKDQLLLAPNGVIYVPPKVRKGVLPRLLDEILSTRIMIKQAMKKLTPSQQVLQRIFNARQLALKLIANVTYGYTAAGFSGRMPCAELADSIVQCGRRTLETAISFVNEHPKWNARVVYGDTDSMFVHLKGRSLEEAFRIGKEIASAVTAMNPDPVTLKLEKVYHPCFLLTKKRYVGYSYETPDQGQPTFDAKGIETVRRDTCPAVAKILERSLRLIFEHRDINKVKSYLQRQWTRILSGKVSLQDFIFAKEVRLGTYSSRASSLPPAAIVATKAMAIDLRAEPRYGERVPYVVIHGEPGARLIDMVVDPYELLKIDSPYRLNDLYYINKQIIPALQRVFGLVGADLNRWFSEMPRPVRPTAAKRLSYASHSVSSGDSMARYSKKAQVKSRIDTYYASKHCTLCGSLIQRLDHLCDDCSKKEALLATVLAGKTSKLEREMQHLAAICRHCGGADWILESGVKCTSLACAVFYERRKVQKELRALSVSATDAGFYPLASPSCFSPFVTQRGLVLKWEVRNDGGGICKFDKIDADFADSRTPMKAATLPTLLPTLPLVMFFPWFTVHDCKAQSIRGIEIRIRKNPSLTLLCKTQIGREHTPMPFLRLPNSMQLPKIIRQLEQDVETVITVLRPGPLGIIEHKFSAEEVNEAKATVKRAIENWQRNSALERAACASFSK</sequence>
<evidence type="ECO:0000256" key="19">
    <source>
        <dbReference type="ARBA" id="ARBA00023242"/>
    </source>
</evidence>
<evidence type="ECO:0000259" key="27">
    <source>
        <dbReference type="Pfam" id="PF24065"/>
    </source>
</evidence>
<dbReference type="Pfam" id="PF03104">
    <property type="entry name" value="DNA_pol_B_exo1"/>
    <property type="match status" value="1"/>
</dbReference>
<organism evidence="28">
    <name type="scientific">Ananas comosus var. bracteatus</name>
    <name type="common">red pineapple</name>
    <dbReference type="NCBI Taxonomy" id="296719"/>
    <lineage>
        <taxon>Eukaryota</taxon>
        <taxon>Viridiplantae</taxon>
        <taxon>Streptophyta</taxon>
        <taxon>Embryophyta</taxon>
        <taxon>Tracheophyta</taxon>
        <taxon>Spermatophyta</taxon>
        <taxon>Magnoliopsida</taxon>
        <taxon>Liliopsida</taxon>
        <taxon>Poales</taxon>
        <taxon>Bromeliaceae</taxon>
        <taxon>Bromelioideae</taxon>
        <taxon>Ananas</taxon>
    </lineage>
</organism>
<accession>A0A6V7PR57</accession>
<feature type="domain" description="DNA polymerase delta/zeta catalytic subunit N-terminal" evidence="26">
    <location>
        <begin position="67"/>
        <end position="144"/>
    </location>
</feature>
<evidence type="ECO:0000256" key="22">
    <source>
        <dbReference type="SAM" id="MobiDB-lite"/>
    </source>
</evidence>
<dbReference type="PRINTS" id="PR00106">
    <property type="entry name" value="DNAPOLB"/>
</dbReference>
<feature type="compositionally biased region" description="Basic and acidic residues" evidence="22">
    <location>
        <begin position="556"/>
        <end position="569"/>
    </location>
</feature>
<dbReference type="GO" id="GO:0051539">
    <property type="term" value="F:4 iron, 4 sulfur cluster binding"/>
    <property type="evidence" value="ECO:0007669"/>
    <property type="project" value="UniProtKB-KW"/>
</dbReference>
<dbReference type="GO" id="GO:0016035">
    <property type="term" value="C:zeta DNA polymerase complex"/>
    <property type="evidence" value="ECO:0007669"/>
    <property type="project" value="InterPro"/>
</dbReference>
<keyword evidence="17" id="KW-0238">DNA-binding</keyword>
<feature type="domain" description="DNA polymerase zeta catalytic subunit N-terminal" evidence="27">
    <location>
        <begin position="11"/>
        <end position="65"/>
    </location>
</feature>
<evidence type="ECO:0000256" key="7">
    <source>
        <dbReference type="ARBA" id="ARBA00022679"/>
    </source>
</evidence>
<dbReference type="InterPro" id="IPR023211">
    <property type="entry name" value="DNA_pol_palm_dom_sf"/>
</dbReference>
<evidence type="ECO:0000256" key="2">
    <source>
        <dbReference type="ARBA" id="ARBA00004123"/>
    </source>
</evidence>
<comment type="subunit">
    <text evidence="21">Forms DNA polymerase zeta with REV7.</text>
</comment>
<comment type="similarity">
    <text evidence="3">Belongs to the DNA polymerase type-B family.</text>
</comment>
<dbReference type="InterPro" id="IPR030559">
    <property type="entry name" value="PolZ_Rev3"/>
</dbReference>
<evidence type="ECO:0000256" key="4">
    <source>
        <dbReference type="ARBA" id="ARBA00012417"/>
    </source>
</evidence>
<dbReference type="GO" id="GO:0003677">
    <property type="term" value="F:DNA binding"/>
    <property type="evidence" value="ECO:0007669"/>
    <property type="project" value="UniProtKB-KW"/>
</dbReference>
<dbReference type="PANTHER" id="PTHR45812:SF1">
    <property type="entry name" value="DNA POLYMERASE ZETA CATALYTIC SUBUNIT"/>
    <property type="match status" value="1"/>
</dbReference>
<keyword evidence="15" id="KW-0408">Iron</keyword>
<feature type="compositionally biased region" description="Polar residues" evidence="22">
    <location>
        <begin position="398"/>
        <end position="409"/>
    </location>
</feature>
<feature type="compositionally biased region" description="Polar residues" evidence="22">
    <location>
        <begin position="418"/>
        <end position="432"/>
    </location>
</feature>
<dbReference type="SMART" id="SM00486">
    <property type="entry name" value="POLBc"/>
    <property type="match status" value="1"/>
</dbReference>
<feature type="domain" description="DNA-directed DNA polymerase family B exonuclease" evidence="24">
    <location>
        <begin position="1048"/>
        <end position="1181"/>
    </location>
</feature>
<dbReference type="GO" id="GO:0042276">
    <property type="term" value="P:error-prone translesion synthesis"/>
    <property type="evidence" value="ECO:0007669"/>
    <property type="project" value="TreeGrafter"/>
</dbReference>
<proteinExistence type="inferred from homology"/>
<keyword evidence="7" id="KW-0808">Transferase</keyword>
<evidence type="ECO:0000256" key="8">
    <source>
        <dbReference type="ARBA" id="ARBA00022695"/>
    </source>
</evidence>
<evidence type="ECO:0000256" key="12">
    <source>
        <dbReference type="ARBA" id="ARBA00022771"/>
    </source>
</evidence>
<evidence type="ECO:0000259" key="25">
    <source>
        <dbReference type="Pfam" id="PF14260"/>
    </source>
</evidence>
<comment type="cofactor">
    <cofactor evidence="1">
        <name>[4Fe-4S] cluster</name>
        <dbReference type="ChEBI" id="CHEBI:49883"/>
    </cofactor>
</comment>
<dbReference type="Gene3D" id="3.90.1600.10">
    <property type="entry name" value="Palm domain of DNA polymerase"/>
    <property type="match status" value="1"/>
</dbReference>
<evidence type="ECO:0000256" key="3">
    <source>
        <dbReference type="ARBA" id="ARBA00005755"/>
    </source>
</evidence>
<evidence type="ECO:0000256" key="11">
    <source>
        <dbReference type="ARBA" id="ARBA00022763"/>
    </source>
</evidence>
<keyword evidence="8" id="KW-0548">Nucleotidyltransferase</keyword>
<keyword evidence="18" id="KW-0234">DNA repair</keyword>
<evidence type="ECO:0000256" key="15">
    <source>
        <dbReference type="ARBA" id="ARBA00023004"/>
    </source>
</evidence>
<keyword evidence="13" id="KW-0862">Zinc</keyword>
<dbReference type="InterPro" id="IPR056447">
    <property type="entry name" value="REV3_N"/>
</dbReference>
<dbReference type="Pfam" id="PF00136">
    <property type="entry name" value="DNA_pol_B"/>
    <property type="match status" value="1"/>
</dbReference>
<evidence type="ECO:0000256" key="21">
    <source>
        <dbReference type="ARBA" id="ARBA00066055"/>
    </source>
</evidence>
<keyword evidence="6" id="KW-0004">4Fe-4S</keyword>
<dbReference type="SUPFAM" id="SSF56672">
    <property type="entry name" value="DNA/RNA polymerases"/>
    <property type="match status" value="1"/>
</dbReference>
<evidence type="ECO:0000256" key="16">
    <source>
        <dbReference type="ARBA" id="ARBA00023014"/>
    </source>
</evidence>
<dbReference type="InterPro" id="IPR043502">
    <property type="entry name" value="DNA/RNA_pol_sf"/>
</dbReference>
<dbReference type="CDD" id="cd05534">
    <property type="entry name" value="POLBc_zeta"/>
    <property type="match status" value="1"/>
</dbReference>
<dbReference type="GO" id="GO:0008270">
    <property type="term" value="F:zinc ion binding"/>
    <property type="evidence" value="ECO:0007669"/>
    <property type="project" value="UniProtKB-KW"/>
</dbReference>
<dbReference type="FunFam" id="3.30.420.10:FF:000082">
    <property type="entry name" value="DNA polymerase"/>
    <property type="match status" value="1"/>
</dbReference>
<dbReference type="Pfam" id="PF24055">
    <property type="entry name" value="POL3_N"/>
    <property type="match status" value="1"/>
</dbReference>
<keyword evidence="14" id="KW-0239">DNA-directed DNA polymerase</keyword>
<evidence type="ECO:0000256" key="17">
    <source>
        <dbReference type="ARBA" id="ARBA00023125"/>
    </source>
</evidence>
<keyword evidence="19" id="KW-0539">Nucleus</keyword>
<dbReference type="InterPro" id="IPR036397">
    <property type="entry name" value="RNaseH_sf"/>
</dbReference>
<evidence type="ECO:0000259" key="24">
    <source>
        <dbReference type="Pfam" id="PF03104"/>
    </source>
</evidence>
<feature type="compositionally biased region" description="Low complexity" evidence="22">
    <location>
        <begin position="617"/>
        <end position="628"/>
    </location>
</feature>
<feature type="domain" description="C4-type zinc-finger of DNA polymerase delta" evidence="25">
    <location>
        <begin position="1820"/>
        <end position="1893"/>
    </location>
</feature>
<comment type="subcellular location">
    <subcellularLocation>
        <location evidence="2">Nucleus</location>
    </subcellularLocation>
</comment>
<dbReference type="CDD" id="cd05778">
    <property type="entry name" value="DNA_polB_zeta_exo"/>
    <property type="match status" value="1"/>
</dbReference>
<dbReference type="PROSITE" id="PS50216">
    <property type="entry name" value="DHHC"/>
    <property type="match status" value="1"/>
</dbReference>